<dbReference type="PANTHER" id="PTHR11938">
    <property type="entry name" value="FAD NADPH DEHYDROGENASE/OXIDOREDUCTASE"/>
    <property type="match status" value="1"/>
</dbReference>
<keyword evidence="12 23" id="KW-0560">Oxidoreductase</keyword>
<keyword evidence="24" id="KW-1185">Reference proteome</keyword>
<dbReference type="GO" id="GO:0051538">
    <property type="term" value="F:3 iron, 4 sulfur cluster binding"/>
    <property type="evidence" value="ECO:0007669"/>
    <property type="project" value="UniProtKB-KW"/>
</dbReference>
<dbReference type="SUPFAM" id="SSF51395">
    <property type="entry name" value="FMN-linked oxidoreductases"/>
    <property type="match status" value="1"/>
</dbReference>
<evidence type="ECO:0000256" key="10">
    <source>
        <dbReference type="ARBA" id="ARBA00022827"/>
    </source>
</evidence>
<comment type="pathway">
    <text evidence="17">Amino-acid biosynthesis; L-glutamate biosynthesis via GLT pathway; L-glutamate from 2-oxoglutarate and L-glutamine (NADP(+) route): step 1/1.</text>
</comment>
<evidence type="ECO:0000256" key="2">
    <source>
        <dbReference type="ARBA" id="ARBA00001927"/>
    </source>
</evidence>
<evidence type="ECO:0000256" key="15">
    <source>
        <dbReference type="ARBA" id="ARBA00023164"/>
    </source>
</evidence>
<dbReference type="Gene3D" id="3.60.20.10">
    <property type="entry name" value="Glutamine Phosphoribosylpyrophosphate, subunit 1, domain 1"/>
    <property type="match status" value="2"/>
</dbReference>
<proteinExistence type="inferred from homology"/>
<keyword evidence="15" id="KW-0314">Glutamate biosynthesis</keyword>
<evidence type="ECO:0000256" key="7">
    <source>
        <dbReference type="ARBA" id="ARBA00022630"/>
    </source>
</evidence>
<evidence type="ECO:0000256" key="18">
    <source>
        <dbReference type="ARBA" id="ARBA00048151"/>
    </source>
</evidence>
<dbReference type="GO" id="GO:0004355">
    <property type="term" value="F:glutamate synthase (NADPH) activity"/>
    <property type="evidence" value="ECO:0007669"/>
    <property type="project" value="UniProtKB-EC"/>
</dbReference>
<evidence type="ECO:0000256" key="3">
    <source>
        <dbReference type="ARBA" id="ARBA00001974"/>
    </source>
</evidence>
<dbReference type="FunFam" id="2.160.20.60:FF:000001">
    <property type="entry name" value="Glutamate synthase, large subunit"/>
    <property type="match status" value="1"/>
</dbReference>
<gene>
    <name evidence="23" type="primary">gltB</name>
    <name evidence="23" type="ORF">NCTC12714_01177</name>
</gene>
<keyword evidence="9" id="KW-0479">Metal-binding</keyword>
<protein>
    <recommendedName>
        <fullName evidence="19">Glutamate synthase [NADPH] large chain</fullName>
        <ecNumber evidence="5">1.4.1.13</ecNumber>
    </recommendedName>
    <alternativeName>
        <fullName evidence="20">Glutamate synthase subunit alpha</fullName>
    </alternativeName>
</protein>
<dbReference type="FunFam" id="3.20.20.70:FF:000031">
    <property type="entry name" value="Glutamate synthase 1 [NADH]"/>
    <property type="match status" value="1"/>
</dbReference>
<dbReference type="Gene3D" id="2.160.20.60">
    <property type="entry name" value="Glutamate synthase, alpha subunit, C-terminal domain"/>
    <property type="match status" value="1"/>
</dbReference>
<dbReference type="EC" id="1.4.1.13" evidence="5"/>
<evidence type="ECO:0000256" key="17">
    <source>
        <dbReference type="ARBA" id="ARBA00037898"/>
    </source>
</evidence>
<dbReference type="InterPro" id="IPR017932">
    <property type="entry name" value="GATase_2_dom"/>
</dbReference>
<dbReference type="PROSITE" id="PS51278">
    <property type="entry name" value="GATASE_TYPE_2"/>
    <property type="match status" value="1"/>
</dbReference>
<dbReference type="InterPro" id="IPR013785">
    <property type="entry name" value="Aldolase_TIM"/>
</dbReference>
<keyword evidence="14" id="KW-0411">Iron-sulfur</keyword>
<dbReference type="InterPro" id="IPR002932">
    <property type="entry name" value="Glu_synthdom"/>
</dbReference>
<dbReference type="InterPro" id="IPR036485">
    <property type="entry name" value="Glu_synth_asu_C_sf"/>
</dbReference>
<accession>A0A099U2C5</accession>
<dbReference type="CDD" id="cd02808">
    <property type="entry name" value="GltS_FMN"/>
    <property type="match status" value="1"/>
</dbReference>
<dbReference type="GO" id="GO:0046872">
    <property type="term" value="F:metal ion binding"/>
    <property type="evidence" value="ECO:0007669"/>
    <property type="project" value="UniProtKB-KW"/>
</dbReference>
<dbReference type="GO" id="GO:0006537">
    <property type="term" value="P:glutamate biosynthetic process"/>
    <property type="evidence" value="ECO:0007669"/>
    <property type="project" value="UniProtKB-KW"/>
</dbReference>
<dbReference type="CDD" id="cd00713">
    <property type="entry name" value="GltS"/>
    <property type="match status" value="1"/>
</dbReference>
<reference evidence="23 24" key="1">
    <citation type="submission" date="2018-06" db="EMBL/GenBank/DDBJ databases">
        <authorList>
            <consortium name="Pathogen Informatics"/>
            <person name="Doyle S."/>
        </authorList>
    </citation>
    <scope>NUCLEOTIDE SEQUENCE [LARGE SCALE GENOMIC DNA]</scope>
    <source>
        <strain evidence="23 24">NCTC12714</strain>
    </source>
</reference>
<evidence type="ECO:0000256" key="12">
    <source>
        <dbReference type="ARBA" id="ARBA00023002"/>
    </source>
</evidence>
<evidence type="ECO:0000256" key="9">
    <source>
        <dbReference type="ARBA" id="ARBA00022723"/>
    </source>
</evidence>
<keyword evidence="16" id="KW-0003">3Fe-4S</keyword>
<dbReference type="PANTHER" id="PTHR11938:SF133">
    <property type="entry name" value="GLUTAMATE SYNTHASE (NADH)"/>
    <property type="match status" value="1"/>
</dbReference>
<keyword evidence="13" id="KW-0408">Iron</keyword>
<dbReference type="Proteomes" id="UP000255139">
    <property type="component" value="Unassembled WGS sequence"/>
</dbReference>
<keyword evidence="7" id="KW-0285">Flavoprotein</keyword>
<evidence type="ECO:0000256" key="19">
    <source>
        <dbReference type="ARBA" id="ARBA00072108"/>
    </source>
</evidence>
<evidence type="ECO:0000256" key="6">
    <source>
        <dbReference type="ARBA" id="ARBA00022605"/>
    </source>
</evidence>
<dbReference type="EMBL" id="UGJE01000002">
    <property type="protein sequence ID" value="STQ86370.1"/>
    <property type="molecule type" value="Genomic_DNA"/>
</dbReference>
<dbReference type="Pfam" id="PF01645">
    <property type="entry name" value="Glu_synthase"/>
    <property type="match status" value="1"/>
</dbReference>
<dbReference type="NCBIfam" id="NF008730">
    <property type="entry name" value="PRK11750.1"/>
    <property type="match status" value="1"/>
</dbReference>
<name>A0A099U2C5_9HELI</name>
<sequence>MIDLDNVQDFKQNGLYNPRNEHDACGIGAIANIKGIKSHKLIKDALTILENLEHRGGAQKNSGDGAGMLIQIPHKFFKTQNLNFDLPDEGDYSVAQIFLSPNESSKKQGIDIFTNGIKESSLELLGFREVPTNPIIIGEAARNSMPYILQAFIKKPTDIARGVDFERKLYITRRLIEKRALHVPKFYISSFSSRTIVYKGMLVSTQVSDFYLDFQNLNVESAICLVHSRFSTNTFPSWERAHPNRYIVHNGEINTINGNVNSMKAREGTCQSEYIEDLSQVFPIIAKPSSDSAMFDNTLEFLIMNGRSLEEAIMLMIPEPWSKNDSMDKTKRSFYEFNSTFMEPWDGPASIIFSDGVIMGASLDRNGFRPSRYYITKDDFLILSSETGALKINESNIKEKKRLEPGKLLLVDTQKGRVIADEEIKMQYAHAKPYEKWLKNLIVLDKINIDELDTEPDSTYEITKQRVPSKKSEKKSANSAAGTNKGNIASISNSYNQNSLSQQDLQHISILQRAFGYSYDELTLSIEQMACNGKEVLASMGVDTPLALLSPNPQPLFNYFKQLFAQVTNPPLDSMRERIVTSCRNYIGKESNLLQPNANNAKRIRISRPIINSEEFYKISHLESRGFKSKTISLLFEKSELNKELCGEHNVLEEVLQRIFLQANEAISNGIQILILSDRGLDNNHLYVPSLLATSALHHHLVRTSQRTKASIIIESAEPREIHHLACLLGYGATAVYPYLVYDSIASLIKQGRLKIKYEEGVNNFVNAATDGIIKIASKMGVSTLQSYNGAQIFEALGVSSELINSHFSGTQTNIEGIDCDDILRDVVRLHNNAFSSPAANNNTLTQELESIGLHGYRSGKYPNGNTDNTKEEHLYDPLMIYKLQNSCRNANYNEFKEYVNIVDSKIVHIRHCMDMDFSQAISINEVESTESIVRRFKTGAMSYGSISKEAHECLAIAMNRIKGQSNTGEGGENEDRFKPFTNENSANSAIKQVASGRFGVSINYLVNSKEIQIKIAQGAKPGEGGQLPGKKVYPWIANARNSTPGVTLISPPPHHDIYSIEDLAQLIFDLKNANREAKISVKLVSESGIGTVAAGVAKAGADTILISGYDGGTGASPRTSIANAGIPWELGLAEVHQTLILNGLREKVRLEVDGKLLSGRDLAIATLLGAEDFGFATAPLVVLGCTMMRVCNLNTCPFGIATQNEFLRNKFTGKPEHVVNFMHFIAQNLREYMALLGFKNLDSMVGRSDKLQRSSKLSLSYSNAKLSGYENLTKITLKKAKKISLDRILHNPLTYNRTNTHCKDYQRLNLDASRDVSVILPQVRSAITKGKNVHLELEVSNITGRTFGTILSSEITRVHGKAGLEEDSITIITHGNGGNSFGAFLNHGVTLKIIGDANDYLGKGLSGGKIIVHKSDAATFAAEENIIAGNVCLYGAIQGEVYLDGIVGERFCVRNSGVKAVCLGVGQHGCEYMTGGVVVVLGDIGRNFAAGMSGGIAYIYGKHNTANINTELVDIRELDSNDASEVECLITTHLKHTQSKVAKKILNNFDEREFFKVIPRDYEAMLLSIARHKNNENPILKAFYEITGNKKANIATEPMK</sequence>
<dbReference type="GO" id="GO:0019676">
    <property type="term" value="P:ammonia assimilation cycle"/>
    <property type="evidence" value="ECO:0007669"/>
    <property type="project" value="TreeGrafter"/>
</dbReference>
<dbReference type="Gene3D" id="3.20.20.70">
    <property type="entry name" value="Aldolase class I"/>
    <property type="match status" value="2"/>
</dbReference>
<dbReference type="InterPro" id="IPR006982">
    <property type="entry name" value="Glu_synth_centr_N"/>
</dbReference>
<evidence type="ECO:0000256" key="5">
    <source>
        <dbReference type="ARBA" id="ARBA00012079"/>
    </source>
</evidence>
<evidence type="ECO:0000256" key="11">
    <source>
        <dbReference type="ARBA" id="ARBA00022962"/>
    </source>
</evidence>
<evidence type="ECO:0000256" key="8">
    <source>
        <dbReference type="ARBA" id="ARBA00022643"/>
    </source>
</evidence>
<dbReference type="Pfam" id="PF04898">
    <property type="entry name" value="Glu_syn_central"/>
    <property type="match status" value="1"/>
</dbReference>
<evidence type="ECO:0000256" key="4">
    <source>
        <dbReference type="ARBA" id="ARBA00009716"/>
    </source>
</evidence>
<dbReference type="FunFam" id="3.60.20.10:FF:000001">
    <property type="entry name" value="Glutamate synthase, large subunit"/>
    <property type="match status" value="1"/>
</dbReference>
<comment type="similarity">
    <text evidence="4">Belongs to the glutamate synthase family.</text>
</comment>
<dbReference type="CDD" id="cd00982">
    <property type="entry name" value="gltB_C"/>
    <property type="match status" value="1"/>
</dbReference>
<keyword evidence="8" id="KW-0288">FMN</keyword>
<dbReference type="Pfam" id="PF01493">
    <property type="entry name" value="GXGXG"/>
    <property type="match status" value="1"/>
</dbReference>
<evidence type="ECO:0000256" key="21">
    <source>
        <dbReference type="SAM" id="MobiDB-lite"/>
    </source>
</evidence>
<comment type="cofactor">
    <cofactor evidence="3">
        <name>FAD</name>
        <dbReference type="ChEBI" id="CHEBI:57692"/>
    </cofactor>
</comment>
<dbReference type="SUPFAM" id="SSF56235">
    <property type="entry name" value="N-terminal nucleophile aminohydrolases (Ntn hydrolases)"/>
    <property type="match status" value="1"/>
</dbReference>
<dbReference type="Pfam" id="PF00310">
    <property type="entry name" value="GATase_2"/>
    <property type="match status" value="1"/>
</dbReference>
<evidence type="ECO:0000256" key="1">
    <source>
        <dbReference type="ARBA" id="ARBA00001917"/>
    </source>
</evidence>
<comment type="cofactor">
    <cofactor evidence="2">
        <name>[3Fe-4S] cluster</name>
        <dbReference type="ChEBI" id="CHEBI:21137"/>
    </cofactor>
</comment>
<dbReference type="InterPro" id="IPR002489">
    <property type="entry name" value="Glu_synth_asu_C"/>
</dbReference>
<evidence type="ECO:0000256" key="16">
    <source>
        <dbReference type="ARBA" id="ARBA00023291"/>
    </source>
</evidence>
<dbReference type="InterPro" id="IPR050711">
    <property type="entry name" value="ET-N_metabolism_enzyme"/>
</dbReference>
<comment type="catalytic activity">
    <reaction evidence="18">
        <text>2 L-glutamate + NADP(+) = L-glutamine + 2-oxoglutarate + NADPH + H(+)</text>
        <dbReference type="Rhea" id="RHEA:15501"/>
        <dbReference type="ChEBI" id="CHEBI:15378"/>
        <dbReference type="ChEBI" id="CHEBI:16810"/>
        <dbReference type="ChEBI" id="CHEBI:29985"/>
        <dbReference type="ChEBI" id="CHEBI:57783"/>
        <dbReference type="ChEBI" id="CHEBI:58349"/>
        <dbReference type="ChEBI" id="CHEBI:58359"/>
        <dbReference type="EC" id="1.4.1.13"/>
    </reaction>
</comment>
<evidence type="ECO:0000259" key="22">
    <source>
        <dbReference type="PROSITE" id="PS51278"/>
    </source>
</evidence>
<evidence type="ECO:0000256" key="14">
    <source>
        <dbReference type="ARBA" id="ARBA00023014"/>
    </source>
</evidence>
<evidence type="ECO:0000256" key="13">
    <source>
        <dbReference type="ARBA" id="ARBA00023004"/>
    </source>
</evidence>
<keyword evidence="6" id="KW-0028">Amino-acid biosynthesis</keyword>
<feature type="domain" description="Glutamine amidotransferase type-2" evidence="22">
    <location>
        <begin position="25"/>
        <end position="414"/>
    </location>
</feature>
<comment type="cofactor">
    <cofactor evidence="1">
        <name>FMN</name>
        <dbReference type="ChEBI" id="CHEBI:58210"/>
    </cofactor>
</comment>
<organism evidence="23 24">
    <name type="scientific">Helicobacter muridarum</name>
    <dbReference type="NCBI Taxonomy" id="216"/>
    <lineage>
        <taxon>Bacteria</taxon>
        <taxon>Pseudomonadati</taxon>
        <taxon>Campylobacterota</taxon>
        <taxon>Epsilonproteobacteria</taxon>
        <taxon>Campylobacterales</taxon>
        <taxon>Helicobacteraceae</taxon>
        <taxon>Helicobacter</taxon>
    </lineage>
</organism>
<keyword evidence="11" id="KW-0315">Glutamine amidotransferase</keyword>
<dbReference type="SUPFAM" id="SSF69336">
    <property type="entry name" value="Alpha subunit of glutamate synthase, C-terminal domain"/>
    <property type="match status" value="1"/>
</dbReference>
<keyword evidence="10" id="KW-0274">FAD</keyword>
<feature type="region of interest" description="Disordered" evidence="21">
    <location>
        <begin position="460"/>
        <end position="488"/>
    </location>
</feature>
<dbReference type="InterPro" id="IPR029055">
    <property type="entry name" value="Ntn_hydrolases_N"/>
</dbReference>
<evidence type="ECO:0000313" key="23">
    <source>
        <dbReference type="EMBL" id="STQ86370.1"/>
    </source>
</evidence>
<evidence type="ECO:0000313" key="24">
    <source>
        <dbReference type="Proteomes" id="UP000255139"/>
    </source>
</evidence>
<evidence type="ECO:0000256" key="20">
    <source>
        <dbReference type="ARBA" id="ARBA00079921"/>
    </source>
</evidence>